<evidence type="ECO:0000313" key="2">
    <source>
        <dbReference type="Proteomes" id="UP000319313"/>
    </source>
</evidence>
<evidence type="ECO:0000313" key="1">
    <source>
        <dbReference type="EMBL" id="TRU28981.1"/>
    </source>
</evidence>
<dbReference type="Proteomes" id="UP000319313">
    <property type="component" value="Unassembled WGS sequence"/>
</dbReference>
<comment type="caution">
    <text evidence="1">The sequence shown here is derived from an EMBL/GenBank/DDBJ whole genome shotgun (WGS) entry which is preliminary data.</text>
</comment>
<dbReference type="AlphaFoldDB" id="A0A552E3J5"/>
<proteinExistence type="predicted"/>
<dbReference type="Gene3D" id="3.40.50.10860">
    <property type="entry name" value="Leucine Dehydrogenase, chain A, domain 1"/>
    <property type="match status" value="1"/>
</dbReference>
<accession>A0A552E3J5</accession>
<name>A0A552E3J5_MICAE</name>
<reference evidence="1 2" key="1">
    <citation type="submission" date="2019-01" db="EMBL/GenBank/DDBJ databases">
        <title>Coherence of Microcystis species and biogeography revealed through population genomics.</title>
        <authorList>
            <person name="Perez-Carrascal O.M."/>
            <person name="Terrat Y."/>
            <person name="Giani A."/>
            <person name="Fortin N."/>
            <person name="Tromas N."/>
            <person name="Shapiro B.J."/>
        </authorList>
    </citation>
    <scope>NUCLEOTIDE SEQUENCE [LARGE SCALE GENOMIC DNA]</scope>
    <source>
        <strain evidence="1">Ma_SC_T_19800800_S464</strain>
    </source>
</reference>
<dbReference type="EMBL" id="SFBL01000027">
    <property type="protein sequence ID" value="TRU28981.1"/>
    <property type="molecule type" value="Genomic_DNA"/>
</dbReference>
<organism evidence="1 2">
    <name type="scientific">Microcystis aeruginosa Ma_SC_T_19800800_S464</name>
    <dbReference type="NCBI Taxonomy" id="2486257"/>
    <lineage>
        <taxon>Bacteria</taxon>
        <taxon>Bacillati</taxon>
        <taxon>Cyanobacteriota</taxon>
        <taxon>Cyanophyceae</taxon>
        <taxon>Oscillatoriophycideae</taxon>
        <taxon>Chroococcales</taxon>
        <taxon>Microcystaceae</taxon>
        <taxon>Microcystis</taxon>
    </lineage>
</organism>
<gene>
    <name evidence="1" type="ORF">EWV81_03595</name>
</gene>
<evidence type="ECO:0008006" key="3">
    <source>
        <dbReference type="Google" id="ProtNLM"/>
    </source>
</evidence>
<sequence>MNRTINKLDHPLANIFIATDNNLAVDYSYGGTRMVSPSMNELEAQEVCIRLMQDESALKNHLINIAFRKKVLQKYMDRIPQGLLESQVGGARCVIKPKNHETFTLLIDPAHPNWEPTILPIFNCIGEYLNQQSGKIKLTPDFGRFAGLADMLHQFTPHSLGIQCEKGGCGGKSSYSATGIISAIETLGFHHRKDIPVTLIGSAGAMGSDVLNYFLNQGYKNLAVCDLAYDQPNPIIAPPSGTLHIHSKPNAFTDECLKRGGLIVATTVGHELENSPWEVMPKGTTLLLAHNMSIPTGERGFALMRDIQKQGVFALPGQILTLGGALTSRVEWFWRQSNKDVLFDKKLAHLIVADVVDLLVSQIKESSISSEITPYEAMLRYASMKGDVIIGS</sequence>
<protein>
    <recommendedName>
        <fullName evidence="3">Glutamate dehydrogenase</fullName>
    </recommendedName>
</protein>
<dbReference type="Gene3D" id="3.40.50.720">
    <property type="entry name" value="NAD(P)-binding Rossmann-like Domain"/>
    <property type="match status" value="1"/>
</dbReference>